<dbReference type="OrthoDB" id="10258945at2759"/>
<feature type="region of interest" description="Disordered" evidence="1">
    <location>
        <begin position="160"/>
        <end position="218"/>
    </location>
</feature>
<keyword evidence="4" id="KW-1185">Reference proteome</keyword>
<dbReference type="Gene3D" id="3.30.70.330">
    <property type="match status" value="1"/>
</dbReference>
<accession>A0A2A2JY81</accession>
<evidence type="ECO:0000313" key="4">
    <source>
        <dbReference type="Proteomes" id="UP000218231"/>
    </source>
</evidence>
<dbReference type="Pfam" id="PF02639">
    <property type="entry name" value="DUF188"/>
    <property type="match status" value="1"/>
</dbReference>
<dbReference type="PANTHER" id="PTHR35146">
    <property type="entry name" value="UPF0178 PROTEIN YAII"/>
    <property type="match status" value="1"/>
</dbReference>
<evidence type="ECO:0000259" key="2">
    <source>
        <dbReference type="Pfam" id="PF03880"/>
    </source>
</evidence>
<comment type="caution">
    <text evidence="3">The sequence shown here is derived from an EMBL/GenBank/DDBJ whole genome shotgun (WGS) entry which is preliminary data.</text>
</comment>
<gene>
    <name evidence="3" type="ORF">WR25_18629</name>
</gene>
<evidence type="ECO:0000313" key="3">
    <source>
        <dbReference type="EMBL" id="PAV66628.1"/>
    </source>
</evidence>
<protein>
    <recommendedName>
        <fullName evidence="2">DEAD box helicase DbpA/CsdA RNA-binding domain-containing protein</fullName>
    </recommendedName>
</protein>
<dbReference type="Pfam" id="PF03880">
    <property type="entry name" value="DbpA"/>
    <property type="match status" value="1"/>
</dbReference>
<name>A0A2A2JY81_9BILA</name>
<dbReference type="Proteomes" id="UP000218231">
    <property type="component" value="Unassembled WGS sequence"/>
</dbReference>
<dbReference type="PANTHER" id="PTHR35146:SF1">
    <property type="entry name" value="UPF0178 PROTEIN YAII"/>
    <property type="match status" value="1"/>
</dbReference>
<dbReference type="EMBL" id="LIAE01010069">
    <property type="protein sequence ID" value="PAV66628.1"/>
    <property type="molecule type" value="Genomic_DNA"/>
</dbReference>
<proteinExistence type="inferred from homology"/>
<evidence type="ECO:0000256" key="1">
    <source>
        <dbReference type="SAM" id="MobiDB-lite"/>
    </source>
</evidence>
<dbReference type="InterPro" id="IPR012677">
    <property type="entry name" value="Nucleotide-bd_a/b_plait_sf"/>
</dbReference>
<feature type="domain" description="DEAD box helicase DbpA/CsdA RNA-binding" evidence="2">
    <location>
        <begin position="101"/>
        <end position="161"/>
    </location>
</feature>
<dbReference type="AlphaFoldDB" id="A0A2A2JY81"/>
<reference evidence="3 4" key="1">
    <citation type="journal article" date="2017" name="Curr. Biol.">
        <title>Genome architecture and evolution of a unichromosomal asexual nematode.</title>
        <authorList>
            <person name="Fradin H."/>
            <person name="Zegar C."/>
            <person name="Gutwein M."/>
            <person name="Lucas J."/>
            <person name="Kovtun M."/>
            <person name="Corcoran D."/>
            <person name="Baugh L.R."/>
            <person name="Kiontke K."/>
            <person name="Gunsalus K."/>
            <person name="Fitch D.H."/>
            <person name="Piano F."/>
        </authorList>
    </citation>
    <scope>NUCLEOTIDE SEQUENCE [LARGE SCALE GENOMIC DNA]</scope>
    <source>
        <strain evidence="3">PF1309</strain>
    </source>
</reference>
<dbReference type="InterPro" id="IPR003791">
    <property type="entry name" value="UPF0178"/>
</dbReference>
<organism evidence="3 4">
    <name type="scientific">Diploscapter pachys</name>
    <dbReference type="NCBI Taxonomy" id="2018661"/>
    <lineage>
        <taxon>Eukaryota</taxon>
        <taxon>Metazoa</taxon>
        <taxon>Ecdysozoa</taxon>
        <taxon>Nematoda</taxon>
        <taxon>Chromadorea</taxon>
        <taxon>Rhabditida</taxon>
        <taxon>Rhabditina</taxon>
        <taxon>Rhabditomorpha</taxon>
        <taxon>Rhabditoidea</taxon>
        <taxon>Rhabditidae</taxon>
        <taxon>Diploscapter</taxon>
    </lineage>
</organism>
<sequence length="365" mass="39566">MMLKQAKIACDWIPAPSADDIRKQDRERLIATLLEPIEYDDEDRELAQRLIAEKSPEDIAAALVHAHRAAMPQAEDLLDSAAPQQSERQQGPRPGFEDTVWFRMDIGRRQNADPRWLLPLICRRGHITKAEIGAIRINPNDTLFEVPRTVADRVLASVQRTANPESDEGSLQIVPFAGNPRAEGGHGGGPRGPRAPRDNAGRPRTGGARPMTSDPASGVRILVDGDACPVKDEIYKVAWRREVPVTLVSNAPFRIPQHPLITRVIVSDGFDAADDWIAERADAAALVITADILLADRCLKAGASVLAPNGKPFTTASIGGAIATRAIMADLRAGGEQLGGPKPFAAADRSRFLQALDTLLAKLQR</sequence>
<dbReference type="HAMAP" id="MF_00489">
    <property type="entry name" value="UPF0178"/>
    <property type="match status" value="1"/>
</dbReference>
<dbReference type="CDD" id="cd12252">
    <property type="entry name" value="RRM_DbpA"/>
    <property type="match status" value="1"/>
</dbReference>
<dbReference type="NCBIfam" id="NF001095">
    <property type="entry name" value="PRK00124.1"/>
    <property type="match status" value="1"/>
</dbReference>
<dbReference type="InterPro" id="IPR005580">
    <property type="entry name" value="DbpA/CsdA_RNA-bd_dom"/>
</dbReference>